<name>A0A6P5JTA5_PHACI</name>
<dbReference type="RefSeq" id="XP_020834616.1">
    <property type="nucleotide sequence ID" value="XM_020978957.1"/>
</dbReference>
<dbReference type="GO" id="GO:0006915">
    <property type="term" value="P:apoptotic process"/>
    <property type="evidence" value="ECO:0007669"/>
    <property type="project" value="UniProtKB-KW"/>
</dbReference>
<evidence type="ECO:0000256" key="3">
    <source>
        <dbReference type="ARBA" id="ARBA00008670"/>
    </source>
</evidence>
<evidence type="ECO:0000256" key="9">
    <source>
        <dbReference type="ARBA" id="ARBA00022703"/>
    </source>
</evidence>
<feature type="domain" description="THD" evidence="21">
    <location>
        <begin position="260"/>
        <end position="419"/>
    </location>
</feature>
<comment type="subunit">
    <text evidence="16">Homotrimer. One TNFSF10 homotrimer interacts with three TNFSF10A mononers. One TNFSF10 homotrimer interacts with three TNFSF10B mononers.</text>
</comment>
<evidence type="ECO:0000256" key="8">
    <source>
        <dbReference type="ARBA" id="ARBA00022692"/>
    </source>
</evidence>
<evidence type="ECO:0000256" key="19">
    <source>
        <dbReference type="SAM" id="MobiDB-lite"/>
    </source>
</evidence>
<keyword evidence="14 20" id="KW-0472">Membrane</keyword>
<dbReference type="AlphaFoldDB" id="A0A6P5JTA5"/>
<evidence type="ECO:0000256" key="6">
    <source>
        <dbReference type="ARBA" id="ARBA00022525"/>
    </source>
</evidence>
<dbReference type="PROSITE" id="PS50049">
    <property type="entry name" value="THD_2"/>
    <property type="match status" value="1"/>
</dbReference>
<comment type="similarity">
    <text evidence="3">Belongs to the tumor necrosis factor family.</text>
</comment>
<dbReference type="InterPro" id="IPR008983">
    <property type="entry name" value="Tumour_necrosis_fac-like_dom"/>
</dbReference>
<keyword evidence="10" id="KW-0479">Metal-binding</keyword>
<keyword evidence="11" id="KW-0862">Zinc</keyword>
<dbReference type="CDD" id="cd00184">
    <property type="entry name" value="TNF"/>
    <property type="match status" value="1"/>
</dbReference>
<feature type="transmembrane region" description="Helical" evidence="20">
    <location>
        <begin position="144"/>
        <end position="168"/>
    </location>
</feature>
<dbReference type="GO" id="GO:0005615">
    <property type="term" value="C:extracellular space"/>
    <property type="evidence" value="ECO:0007669"/>
    <property type="project" value="UniProtKB-KW"/>
</dbReference>
<keyword evidence="6" id="KW-0964">Secreted</keyword>
<evidence type="ECO:0000256" key="16">
    <source>
        <dbReference type="ARBA" id="ARBA00063957"/>
    </source>
</evidence>
<evidence type="ECO:0000256" key="17">
    <source>
        <dbReference type="ARBA" id="ARBA00074586"/>
    </source>
</evidence>
<comment type="subcellular location">
    <subcellularLocation>
        <location evidence="1">Cell membrane</location>
        <topology evidence="1">Single-pass type II membrane protein</topology>
    </subcellularLocation>
    <subcellularLocation>
        <location evidence="2">Secreted</location>
    </subcellularLocation>
</comment>
<keyword evidence="8 20" id="KW-0812">Transmembrane</keyword>
<evidence type="ECO:0000256" key="10">
    <source>
        <dbReference type="ARBA" id="ARBA00022723"/>
    </source>
</evidence>
<evidence type="ECO:0000313" key="22">
    <source>
        <dbReference type="Proteomes" id="UP000515140"/>
    </source>
</evidence>
<dbReference type="InterPro" id="IPR006052">
    <property type="entry name" value="TNF_dom"/>
</dbReference>
<keyword evidence="9" id="KW-0053">Apoptosis</keyword>
<evidence type="ECO:0000256" key="11">
    <source>
        <dbReference type="ARBA" id="ARBA00022833"/>
    </source>
</evidence>
<evidence type="ECO:0000256" key="2">
    <source>
        <dbReference type="ARBA" id="ARBA00004613"/>
    </source>
</evidence>
<reference evidence="23" key="1">
    <citation type="submission" date="2025-08" db="UniProtKB">
        <authorList>
            <consortium name="RefSeq"/>
        </authorList>
    </citation>
    <scope>IDENTIFICATION</scope>
    <source>
        <tissue evidence="23">Spleen</tissue>
    </source>
</reference>
<feature type="region of interest" description="Disordered" evidence="19">
    <location>
        <begin position="1"/>
        <end position="26"/>
    </location>
</feature>
<dbReference type="FunFam" id="2.60.120.40:FF:000014">
    <property type="entry name" value="Tumor necrosis factor ligand superfamily member"/>
    <property type="match status" value="1"/>
</dbReference>
<gene>
    <name evidence="23" type="primary">LOC110202690</name>
</gene>
<organism evidence="22 23">
    <name type="scientific">Phascolarctos cinereus</name>
    <name type="common">Koala</name>
    <dbReference type="NCBI Taxonomy" id="38626"/>
    <lineage>
        <taxon>Eukaryota</taxon>
        <taxon>Metazoa</taxon>
        <taxon>Chordata</taxon>
        <taxon>Craniata</taxon>
        <taxon>Vertebrata</taxon>
        <taxon>Euteleostomi</taxon>
        <taxon>Mammalia</taxon>
        <taxon>Metatheria</taxon>
        <taxon>Diprotodontia</taxon>
        <taxon>Phascolarctidae</taxon>
        <taxon>Phascolarctos</taxon>
    </lineage>
</organism>
<dbReference type="PANTHER" id="PTHR11471">
    <property type="entry name" value="TUMOR NECROSIS FACTOR FAMILY MEMBER"/>
    <property type="match status" value="1"/>
</dbReference>
<sequence>MNSWDAPGTRKQSRQLLPGSPTPLPSPLVWPEGRARLAGPGCFCVCVLVWRGAGPGEAETLRSCSSGSLASPGPTDPAFLGQAAPPDLSLTSRCCPGLVMGLPPPTQHYFRSDSSDSSACMMGASKDPEVPRRKQGRSGSCSPVWLATTAMAILALQVASTTGLFVYFTMSISKLKAQAQGIPEELKCLQLITSLQENPNLEELLHNQTCLKLMGSVKSYVTSVTENILHRSLQKGLTSTSTGTEGQPPMPHPFAIGAQPSAHVTLIPYTVVSSGNLDHLGALPQSCRYPLHNWESRGLLSHLRNITFKAGALRVSQGGKYYVYSQIYFRYPAEAEGSQPTSQQLVQCISRQTAYRQPILLLKGVATKCWSPEAEYGLHAIYQGGLFELKAGDELLVSVSSLAVDDTDGTSSYFGAFRLAM</sequence>
<evidence type="ECO:0000256" key="20">
    <source>
        <dbReference type="SAM" id="Phobius"/>
    </source>
</evidence>
<keyword evidence="22" id="KW-1185">Reference proteome</keyword>
<evidence type="ECO:0000256" key="4">
    <source>
        <dbReference type="ARBA" id="ARBA00022475"/>
    </source>
</evidence>
<evidence type="ECO:0000256" key="7">
    <source>
        <dbReference type="ARBA" id="ARBA00022553"/>
    </source>
</evidence>
<dbReference type="KEGG" id="pcw:110202690"/>
<dbReference type="OMA" id="YLNMSMA"/>
<dbReference type="PANTHER" id="PTHR11471:SF28">
    <property type="entry name" value="DEATH LIGAND 1B-RELATED"/>
    <property type="match status" value="1"/>
</dbReference>
<evidence type="ECO:0000256" key="5">
    <source>
        <dbReference type="ARBA" id="ARBA00022514"/>
    </source>
</evidence>
<evidence type="ECO:0000256" key="13">
    <source>
        <dbReference type="ARBA" id="ARBA00022989"/>
    </source>
</evidence>
<dbReference type="GO" id="GO:0005125">
    <property type="term" value="F:cytokine activity"/>
    <property type="evidence" value="ECO:0007669"/>
    <property type="project" value="UniProtKB-KW"/>
</dbReference>
<dbReference type="GeneID" id="110202690"/>
<comment type="function">
    <text evidence="15">Cytokine that binds to TNFRSF10A/TRAILR1, TNFRSF10B/TRAILR2, TNFRSF10C/TRAILR3, TNFRSF10D/TRAILR4 and possibly also to TNFRSF11B/OPG. Induces apoptosis. Its activity may be modulated by binding to the decoy receptors TNFRSF10C/TRAILR3, TNFRSF10D/TRAILR4 and TNFRSF11B/OPG that cannot induce apoptosis.</text>
</comment>
<keyword evidence="4" id="KW-1003">Cell membrane</keyword>
<dbReference type="GO" id="GO:2001238">
    <property type="term" value="P:positive regulation of extrinsic apoptotic signaling pathway"/>
    <property type="evidence" value="ECO:0007669"/>
    <property type="project" value="UniProtKB-ARBA"/>
</dbReference>
<proteinExistence type="inferred from homology"/>
<evidence type="ECO:0000256" key="12">
    <source>
        <dbReference type="ARBA" id="ARBA00022968"/>
    </source>
</evidence>
<dbReference type="Pfam" id="PF00229">
    <property type="entry name" value="TNF"/>
    <property type="match status" value="1"/>
</dbReference>
<dbReference type="GO" id="GO:0005886">
    <property type="term" value="C:plasma membrane"/>
    <property type="evidence" value="ECO:0007669"/>
    <property type="project" value="UniProtKB-SubCell"/>
</dbReference>
<accession>A0A6P5JTA5</accession>
<dbReference type="InParanoid" id="A0A6P5JTA5"/>
<dbReference type="Gene3D" id="2.60.120.40">
    <property type="match status" value="1"/>
</dbReference>
<keyword evidence="5" id="KW-0202">Cytokine</keyword>
<dbReference type="GO" id="GO:0046872">
    <property type="term" value="F:metal ion binding"/>
    <property type="evidence" value="ECO:0007669"/>
    <property type="project" value="UniProtKB-KW"/>
</dbReference>
<dbReference type="GO" id="GO:0006955">
    <property type="term" value="P:immune response"/>
    <property type="evidence" value="ECO:0007669"/>
    <property type="project" value="InterPro"/>
</dbReference>
<evidence type="ECO:0000259" key="21">
    <source>
        <dbReference type="PROSITE" id="PS50049"/>
    </source>
</evidence>
<dbReference type="SMART" id="SM00207">
    <property type="entry name" value="TNF"/>
    <property type="match status" value="1"/>
</dbReference>
<evidence type="ECO:0000256" key="18">
    <source>
        <dbReference type="ARBA" id="ARBA00083215"/>
    </source>
</evidence>
<evidence type="ECO:0000256" key="14">
    <source>
        <dbReference type="ARBA" id="ARBA00023136"/>
    </source>
</evidence>
<keyword evidence="7" id="KW-0597">Phosphoprotein</keyword>
<dbReference type="GO" id="GO:0005164">
    <property type="term" value="F:tumor necrosis factor receptor binding"/>
    <property type="evidence" value="ECO:0007669"/>
    <property type="project" value="InterPro"/>
</dbReference>
<keyword evidence="13 20" id="KW-1133">Transmembrane helix</keyword>
<evidence type="ECO:0000256" key="15">
    <source>
        <dbReference type="ARBA" id="ARBA00055277"/>
    </source>
</evidence>
<evidence type="ECO:0000256" key="1">
    <source>
        <dbReference type="ARBA" id="ARBA00004401"/>
    </source>
</evidence>
<dbReference type="Proteomes" id="UP000515140">
    <property type="component" value="Unplaced"/>
</dbReference>
<keyword evidence="12" id="KW-0735">Signal-anchor</keyword>
<dbReference type="SUPFAM" id="SSF49842">
    <property type="entry name" value="TNF-like"/>
    <property type="match status" value="1"/>
</dbReference>
<protein>
    <recommendedName>
        <fullName evidence="17">Tumor necrosis factor ligand superfamily member 10</fullName>
    </recommendedName>
    <alternativeName>
        <fullName evidence="18">TNF-related apoptosis-inducing ligand</fullName>
    </alternativeName>
</protein>
<evidence type="ECO:0000313" key="23">
    <source>
        <dbReference type="RefSeq" id="XP_020834616.1"/>
    </source>
</evidence>